<gene>
    <name evidence="2" type="ORF">FB45DRAFT_741793</name>
</gene>
<dbReference type="SMART" id="SM00225">
    <property type="entry name" value="BTB"/>
    <property type="match status" value="1"/>
</dbReference>
<dbReference type="EMBL" id="JARKIF010000006">
    <property type="protein sequence ID" value="KAJ7636400.1"/>
    <property type="molecule type" value="Genomic_DNA"/>
</dbReference>
<protein>
    <recommendedName>
        <fullName evidence="1">BTB domain-containing protein</fullName>
    </recommendedName>
</protein>
<reference evidence="2" key="1">
    <citation type="submission" date="2023-03" db="EMBL/GenBank/DDBJ databases">
        <title>Massive genome expansion in bonnet fungi (Mycena s.s.) driven by repeated elements and novel gene families across ecological guilds.</title>
        <authorList>
            <consortium name="Lawrence Berkeley National Laboratory"/>
            <person name="Harder C.B."/>
            <person name="Miyauchi S."/>
            <person name="Viragh M."/>
            <person name="Kuo A."/>
            <person name="Thoen E."/>
            <person name="Andreopoulos B."/>
            <person name="Lu D."/>
            <person name="Skrede I."/>
            <person name="Drula E."/>
            <person name="Henrissat B."/>
            <person name="Morin E."/>
            <person name="Kohler A."/>
            <person name="Barry K."/>
            <person name="LaButti K."/>
            <person name="Morin E."/>
            <person name="Salamov A."/>
            <person name="Lipzen A."/>
            <person name="Mereny Z."/>
            <person name="Hegedus B."/>
            <person name="Baldrian P."/>
            <person name="Stursova M."/>
            <person name="Weitz H."/>
            <person name="Taylor A."/>
            <person name="Grigoriev I.V."/>
            <person name="Nagy L.G."/>
            <person name="Martin F."/>
            <person name="Kauserud H."/>
        </authorList>
    </citation>
    <scope>NUCLEOTIDE SEQUENCE</scope>
    <source>
        <strain evidence="2">9284</strain>
    </source>
</reference>
<feature type="domain" description="BTB" evidence="1">
    <location>
        <begin position="21"/>
        <end position="129"/>
    </location>
</feature>
<evidence type="ECO:0000313" key="3">
    <source>
        <dbReference type="Proteomes" id="UP001221142"/>
    </source>
</evidence>
<dbReference type="Proteomes" id="UP001221142">
    <property type="component" value="Unassembled WGS sequence"/>
</dbReference>
<dbReference type="InterPro" id="IPR011333">
    <property type="entry name" value="SKP1/BTB/POZ_sf"/>
</dbReference>
<dbReference type="Gene3D" id="3.30.710.10">
    <property type="entry name" value="Potassium Channel Kv1.1, Chain A"/>
    <property type="match status" value="1"/>
</dbReference>
<dbReference type="AlphaFoldDB" id="A0AAD7C162"/>
<evidence type="ECO:0000313" key="2">
    <source>
        <dbReference type="EMBL" id="KAJ7636400.1"/>
    </source>
</evidence>
<evidence type="ECO:0000259" key="1">
    <source>
        <dbReference type="SMART" id="SM00225"/>
    </source>
</evidence>
<organism evidence="2 3">
    <name type="scientific">Roridomyces roridus</name>
    <dbReference type="NCBI Taxonomy" id="1738132"/>
    <lineage>
        <taxon>Eukaryota</taxon>
        <taxon>Fungi</taxon>
        <taxon>Dikarya</taxon>
        <taxon>Basidiomycota</taxon>
        <taxon>Agaricomycotina</taxon>
        <taxon>Agaricomycetes</taxon>
        <taxon>Agaricomycetidae</taxon>
        <taxon>Agaricales</taxon>
        <taxon>Marasmiineae</taxon>
        <taxon>Mycenaceae</taxon>
        <taxon>Roridomyces</taxon>
    </lineage>
</organism>
<keyword evidence="3" id="KW-1185">Reference proteome</keyword>
<dbReference type="InterPro" id="IPR000210">
    <property type="entry name" value="BTB/POZ_dom"/>
</dbReference>
<comment type="caution">
    <text evidence="2">The sequence shown here is derived from an EMBL/GenBank/DDBJ whole genome shotgun (WGS) entry which is preliminary data.</text>
</comment>
<sequence>MAAATQVQALQRSTDLWFPNANLILRAENTLFRVLSDILAARSSVFRDMVTFPQPDEETEVLEGCPVVCIHDSAAEAEVFLKAVFDSSFFMPPPSKVEFNTVIGVLRLAHKYDVEYLCRRALEHLDSLYPVSFDTFRTAYDYPNYSVNYLDVVDINLIVLRVASEIGALWLLPAAYYCICSYPVEEIVASGQAWSSLIPQMQHKCLAAVPQLIRTTARAHGFLLTLQSAERRGLCYSLELCEDAISDAQKILLDWSDYNRDDERTELDPLGHGLFSYMELDEELCGVCSEFAKTEHLAVQNDFWDRLPELFGLPTWETLIALREEALGRG</sequence>
<proteinExistence type="predicted"/>
<dbReference type="SUPFAM" id="SSF54695">
    <property type="entry name" value="POZ domain"/>
    <property type="match status" value="1"/>
</dbReference>
<name>A0AAD7C162_9AGAR</name>
<accession>A0AAD7C162</accession>